<dbReference type="InterPro" id="IPR011059">
    <property type="entry name" value="Metal-dep_hydrolase_composite"/>
</dbReference>
<dbReference type="SUPFAM" id="SSF51338">
    <property type="entry name" value="Composite domain of metallo-dependent hydrolases"/>
    <property type="match status" value="1"/>
</dbReference>
<dbReference type="SUPFAM" id="SSF51556">
    <property type="entry name" value="Metallo-dependent hydrolases"/>
    <property type="match status" value="1"/>
</dbReference>
<reference evidence="7 8" key="1">
    <citation type="submission" date="2016-08" db="EMBL/GenBank/DDBJ databases">
        <authorList>
            <person name="Seilhamer J.J."/>
        </authorList>
    </citation>
    <scope>NUCLEOTIDE SEQUENCE [LARGE SCALE GENOMIC DNA]</scope>
    <source>
        <strain evidence="7 8">CFBP4644</strain>
    </source>
</reference>
<evidence type="ECO:0000313" key="7">
    <source>
        <dbReference type="EMBL" id="PPU71791.1"/>
    </source>
</evidence>
<evidence type="ECO:0000259" key="6">
    <source>
        <dbReference type="Pfam" id="PF22429"/>
    </source>
</evidence>
<dbReference type="InterPro" id="IPR006680">
    <property type="entry name" value="Amidohydro-rel"/>
</dbReference>
<keyword evidence="3" id="KW-0378">Hydrolase</keyword>
<evidence type="ECO:0000256" key="2">
    <source>
        <dbReference type="ARBA" id="ARBA00022723"/>
    </source>
</evidence>
<dbReference type="NCBIfam" id="NF006684">
    <property type="entry name" value="PRK09229.1-5"/>
    <property type="match status" value="1"/>
</dbReference>
<proteinExistence type="predicted"/>
<dbReference type="Gene3D" id="2.30.40.10">
    <property type="entry name" value="Urease, subunit C, domain 1"/>
    <property type="match status" value="1"/>
</dbReference>
<evidence type="ECO:0000256" key="1">
    <source>
        <dbReference type="ARBA" id="ARBA00001947"/>
    </source>
</evidence>
<dbReference type="Pfam" id="PF01979">
    <property type="entry name" value="Amidohydro_1"/>
    <property type="match status" value="1"/>
</dbReference>
<dbReference type="EMBL" id="MDEH01000008">
    <property type="protein sequence ID" value="PPU71791.1"/>
    <property type="molecule type" value="Genomic_DNA"/>
</dbReference>
<dbReference type="InterPro" id="IPR010252">
    <property type="entry name" value="HutF"/>
</dbReference>
<evidence type="ECO:0000256" key="4">
    <source>
        <dbReference type="ARBA" id="ARBA00022833"/>
    </source>
</evidence>
<dbReference type="InterPro" id="IPR051607">
    <property type="entry name" value="Metallo-dep_hydrolases"/>
</dbReference>
<dbReference type="InterPro" id="IPR032466">
    <property type="entry name" value="Metal_Hydrolase"/>
</dbReference>
<dbReference type="InterPro" id="IPR055156">
    <property type="entry name" value="HutF-like_N"/>
</dbReference>
<dbReference type="GO" id="GO:0019239">
    <property type="term" value="F:deaminase activity"/>
    <property type="evidence" value="ECO:0007669"/>
    <property type="project" value="TreeGrafter"/>
</dbReference>
<protein>
    <submittedName>
        <fullName evidence="7">Formimidoylglutamate deiminase</fullName>
    </submittedName>
</protein>
<comment type="cofactor">
    <cofactor evidence="1">
        <name>Zn(2+)</name>
        <dbReference type="ChEBI" id="CHEBI:29105"/>
    </cofactor>
</comment>
<dbReference type="Proteomes" id="UP000239865">
    <property type="component" value="Unassembled WGS sequence"/>
</dbReference>
<dbReference type="NCBIfam" id="NF006681">
    <property type="entry name" value="PRK09229.1-2"/>
    <property type="match status" value="1"/>
</dbReference>
<organism evidence="7 8">
    <name type="scientific">Xanthomonas melonis</name>
    <dbReference type="NCBI Taxonomy" id="56456"/>
    <lineage>
        <taxon>Bacteria</taxon>
        <taxon>Pseudomonadati</taxon>
        <taxon>Pseudomonadota</taxon>
        <taxon>Gammaproteobacteria</taxon>
        <taxon>Lysobacterales</taxon>
        <taxon>Lysobacteraceae</taxon>
        <taxon>Xanthomonas</taxon>
    </lineage>
</organism>
<dbReference type="NCBIfam" id="TIGR02022">
    <property type="entry name" value="hutF"/>
    <property type="match status" value="1"/>
</dbReference>
<evidence type="ECO:0000256" key="3">
    <source>
        <dbReference type="ARBA" id="ARBA00022801"/>
    </source>
</evidence>
<keyword evidence="2" id="KW-0479">Metal-binding</keyword>
<dbReference type="RefSeq" id="WP_104587864.1">
    <property type="nucleotide sequence ID" value="NZ_JAJGQH010000014.1"/>
</dbReference>
<dbReference type="NCBIfam" id="NF006683">
    <property type="entry name" value="PRK09229.1-4"/>
    <property type="match status" value="1"/>
</dbReference>
<accession>A0A2S7DD81</accession>
<feature type="domain" description="Amidohydrolase-related" evidence="5">
    <location>
        <begin position="53"/>
        <end position="430"/>
    </location>
</feature>
<feature type="domain" description="Formimidoylglutamate deiminase N-terminal" evidence="6">
    <location>
        <begin position="9"/>
        <end position="50"/>
    </location>
</feature>
<dbReference type="GO" id="GO:0005829">
    <property type="term" value="C:cytosol"/>
    <property type="evidence" value="ECO:0007669"/>
    <property type="project" value="TreeGrafter"/>
</dbReference>
<gene>
    <name evidence="7" type="ORF">XmelCFBP4644_14165</name>
</gene>
<keyword evidence="4" id="KW-0862">Zinc</keyword>
<dbReference type="PANTHER" id="PTHR11271:SF48">
    <property type="entry name" value="AMIDOHYDROLASE-RELATED DOMAIN-CONTAINING PROTEIN"/>
    <property type="match status" value="1"/>
</dbReference>
<dbReference type="Gene3D" id="3.20.20.140">
    <property type="entry name" value="Metal-dependent hydrolases"/>
    <property type="match status" value="1"/>
</dbReference>
<dbReference type="GO" id="GO:0046872">
    <property type="term" value="F:metal ion binding"/>
    <property type="evidence" value="ECO:0007669"/>
    <property type="project" value="UniProtKB-KW"/>
</dbReference>
<evidence type="ECO:0000313" key="8">
    <source>
        <dbReference type="Proteomes" id="UP000239865"/>
    </source>
</evidence>
<evidence type="ECO:0000259" key="5">
    <source>
        <dbReference type="Pfam" id="PF01979"/>
    </source>
</evidence>
<dbReference type="AlphaFoldDB" id="A0A2S7DD81"/>
<dbReference type="OrthoDB" id="9796020at2"/>
<name>A0A2S7DD81_9XANT</name>
<dbReference type="Pfam" id="PF22429">
    <property type="entry name" value="HutF_N"/>
    <property type="match status" value="1"/>
</dbReference>
<dbReference type="PANTHER" id="PTHR11271">
    <property type="entry name" value="GUANINE DEAMINASE"/>
    <property type="match status" value="1"/>
</dbReference>
<comment type="caution">
    <text evidence="7">The sequence shown here is derived from an EMBL/GenBank/DDBJ whole genome shotgun (WGS) entry which is preliminary data.</text>
</comment>
<sequence>MADQQAHAQVLWAARALLPDGWADQVRLTLAHGRVVSVQPQTPPAATDTRCQVLLPGLGNLHSHAFQRGMAGLTEVGGRSGDSFWSWRELMYRFVDRLDPDSLQAIAEQAYVEMLESGFTRVGEFHYLHHAGDGAAYAHAGEMSARIAAAAANTGIGLTLLPVFYAHSDFGGAAPSVAQRRLIHDLDGFARLLDDCTQCLKRLPDAVLGLAPHSLRAVTPSQLAALLPLTDGPIHIHIAEQQREVDACLAWSGQRPVQWLLEHAAVDVRWCLVHATHVLASEVQAMAACGAVVGLCPITEANLGDGIFPLQAFAAAGGRFGVGSDSNVLIAAAEELRLLEYGQRLTLQARNVLAPAGMSSGRWLFEQAGAGAAQALGMPHGIRPGASADLLELDATHPALLARSGDALLDSWLFAARDTAVRTVWRGGRCVVRDGRHVDRARIAARFSTALRGLLAN</sequence>